<accession>A0ACD1GF21</accession>
<organism evidence="1 2">
    <name type="scientific">Aspergillus brunneoviolaceus CBS 621.78</name>
    <dbReference type="NCBI Taxonomy" id="1450534"/>
    <lineage>
        <taxon>Eukaryota</taxon>
        <taxon>Fungi</taxon>
        <taxon>Dikarya</taxon>
        <taxon>Ascomycota</taxon>
        <taxon>Pezizomycotina</taxon>
        <taxon>Eurotiomycetes</taxon>
        <taxon>Eurotiomycetidae</taxon>
        <taxon>Eurotiales</taxon>
        <taxon>Aspergillaceae</taxon>
        <taxon>Aspergillus</taxon>
        <taxon>Aspergillus subgen. Circumdati</taxon>
    </lineage>
</organism>
<keyword evidence="2" id="KW-1185">Reference proteome</keyword>
<protein>
    <submittedName>
        <fullName evidence="1">Uncharacterized protein</fullName>
    </submittedName>
</protein>
<gene>
    <name evidence="1" type="ORF">BO95DRAFT_429935</name>
</gene>
<name>A0ACD1GF21_9EURO</name>
<sequence>MADYHVQILRLGICYPDDGNHQNAWSRLVSTPILDRGHFPVEGIAAETSREFKIEPSTPAYGARGTGVRSSTRSIPSPVPGALGHSCPACGIAWPVPCPNETPPASTKTDSDTTRQHHHQPEEESQSAVSAASTTITTAPEIAPTPFSAAIPDPSDNMPKASAKGCVNQGSADPGYACGGWGHLYCTHVTAIDISACAVARRLGFDSVIQIREPIVKNGCPILPMRE</sequence>
<evidence type="ECO:0000313" key="1">
    <source>
        <dbReference type="EMBL" id="RAH47894.1"/>
    </source>
</evidence>
<dbReference type="EMBL" id="KZ825327">
    <property type="protein sequence ID" value="RAH47894.1"/>
    <property type="molecule type" value="Genomic_DNA"/>
</dbReference>
<dbReference type="Proteomes" id="UP000249057">
    <property type="component" value="Unassembled WGS sequence"/>
</dbReference>
<proteinExistence type="predicted"/>
<evidence type="ECO:0000313" key="2">
    <source>
        <dbReference type="Proteomes" id="UP000249057"/>
    </source>
</evidence>
<reference evidence="1" key="1">
    <citation type="submission" date="2018-02" db="EMBL/GenBank/DDBJ databases">
        <title>The genomes of Aspergillus section Nigri reveals drivers in fungal speciation.</title>
        <authorList>
            <consortium name="DOE Joint Genome Institute"/>
            <person name="Vesth T.C."/>
            <person name="Nybo J."/>
            <person name="Theobald S."/>
            <person name="Brandl J."/>
            <person name="Frisvad J.C."/>
            <person name="Nielsen K.F."/>
            <person name="Lyhne E.K."/>
            <person name="Kogle M.E."/>
            <person name="Kuo A."/>
            <person name="Riley R."/>
            <person name="Clum A."/>
            <person name="Nolan M."/>
            <person name="Lipzen A."/>
            <person name="Salamov A."/>
            <person name="Henrissat B."/>
            <person name="Wiebenga A."/>
            <person name="De vries R.P."/>
            <person name="Grigoriev I.V."/>
            <person name="Mortensen U.H."/>
            <person name="Andersen M.R."/>
            <person name="Baker S.E."/>
        </authorList>
    </citation>
    <scope>NUCLEOTIDE SEQUENCE</scope>
    <source>
        <strain evidence="1">CBS 621.78</strain>
    </source>
</reference>